<evidence type="ECO:0000256" key="1">
    <source>
        <dbReference type="ARBA" id="ARBA00010830"/>
    </source>
</evidence>
<proteinExistence type="inferred from homology"/>
<sequence>MAVRGSHRRPASPSRISPLCAALTAGGVGIVLPFLGTGAAHAAPVDTWDRVAKCESGGNWSINTGNGYYGGLQFSQHTWEAFGGTAYAPRADLAAKAQQIAVAEAVLRRQGPGAWPVCSVRGRLTRSGPPAGVAGRGAPRNSAPRPGHTPGKSAEPAGKPSKSAEKSRARRHTARRAAAGSYAVVRGDTLYRIATRASVRGGWKALYHANRETVGANPYLIHPGQRLALPSGSRQPRKAAPRPHASAASARTVTPKTAVRPHVAPVSAPVSEAYGARGPRWATGHHTGVDFAVPVGTRVRAAAPGTVVAAGWGGAFGYQVIIRHAGGLHTHYAHLSALGVRIGQTVEAGRRIARSGDTGYTTGPHLHFEVRTGPRHGSDIDPLAYLRSHGADV</sequence>
<dbReference type="Pfam" id="PF01476">
    <property type="entry name" value="LysM"/>
    <property type="match status" value="1"/>
</dbReference>
<dbReference type="InterPro" id="IPR016047">
    <property type="entry name" value="M23ase_b-sheet_dom"/>
</dbReference>
<dbReference type="InterPro" id="IPR010618">
    <property type="entry name" value="RPF"/>
</dbReference>
<evidence type="ECO:0000256" key="2">
    <source>
        <dbReference type="ARBA" id="ARBA00022801"/>
    </source>
</evidence>
<feature type="region of interest" description="Disordered" evidence="3">
    <location>
        <begin position="225"/>
        <end position="259"/>
    </location>
</feature>
<dbReference type="CDD" id="cd12797">
    <property type="entry name" value="M23_peptidase"/>
    <property type="match status" value="1"/>
</dbReference>
<comment type="similarity">
    <text evidence="1">Belongs to the transglycosylase family. Rpf subfamily.</text>
</comment>
<feature type="compositionally biased region" description="Low complexity" evidence="3">
    <location>
        <begin position="126"/>
        <end position="140"/>
    </location>
</feature>
<dbReference type="Gene3D" id="3.10.350.10">
    <property type="entry name" value="LysM domain"/>
    <property type="match status" value="1"/>
</dbReference>
<dbReference type="Proteomes" id="UP001054854">
    <property type="component" value="Unassembled WGS sequence"/>
</dbReference>
<name>A0ABQ3UCT0_STRHY</name>
<dbReference type="Pfam" id="PF06737">
    <property type="entry name" value="Transglycosylas"/>
    <property type="match status" value="1"/>
</dbReference>
<keyword evidence="6" id="KW-1185">Reference proteome</keyword>
<dbReference type="CDD" id="cd13925">
    <property type="entry name" value="RPF"/>
    <property type="match status" value="1"/>
</dbReference>
<dbReference type="InterPro" id="IPR011055">
    <property type="entry name" value="Dup_hybrid_motif"/>
</dbReference>
<dbReference type="Pfam" id="PF01551">
    <property type="entry name" value="Peptidase_M23"/>
    <property type="match status" value="1"/>
</dbReference>
<dbReference type="SUPFAM" id="SSF51261">
    <property type="entry name" value="Duplicated hybrid motif"/>
    <property type="match status" value="1"/>
</dbReference>
<dbReference type="SUPFAM" id="SSF54106">
    <property type="entry name" value="LysM domain"/>
    <property type="match status" value="1"/>
</dbReference>
<dbReference type="InterPro" id="IPR036779">
    <property type="entry name" value="LysM_dom_sf"/>
</dbReference>
<feature type="region of interest" description="Disordered" evidence="3">
    <location>
        <begin position="118"/>
        <end position="179"/>
    </location>
</feature>
<dbReference type="EMBL" id="BNEK01000005">
    <property type="protein sequence ID" value="GHJ33412.1"/>
    <property type="molecule type" value="Genomic_DNA"/>
</dbReference>
<dbReference type="InterPro" id="IPR023346">
    <property type="entry name" value="Lysozyme-like_dom_sf"/>
</dbReference>
<dbReference type="InterPro" id="IPR050570">
    <property type="entry name" value="Cell_wall_metabolism_enzyme"/>
</dbReference>
<feature type="compositionally biased region" description="Low complexity" evidence="3">
    <location>
        <begin position="242"/>
        <end position="251"/>
    </location>
</feature>
<protein>
    <recommendedName>
        <fullName evidence="4">LysM domain-containing protein</fullName>
    </recommendedName>
</protein>
<evidence type="ECO:0000256" key="3">
    <source>
        <dbReference type="SAM" id="MobiDB-lite"/>
    </source>
</evidence>
<dbReference type="Gene3D" id="1.10.530.10">
    <property type="match status" value="1"/>
</dbReference>
<dbReference type="Gene3D" id="2.70.70.10">
    <property type="entry name" value="Glucose Permease (Domain IIA)"/>
    <property type="match status" value="1"/>
</dbReference>
<keyword evidence="2" id="KW-0378">Hydrolase</keyword>
<dbReference type="PROSITE" id="PS51782">
    <property type="entry name" value="LYSM"/>
    <property type="match status" value="1"/>
</dbReference>
<evidence type="ECO:0000313" key="6">
    <source>
        <dbReference type="Proteomes" id="UP001054854"/>
    </source>
</evidence>
<dbReference type="SUPFAM" id="SSF53955">
    <property type="entry name" value="Lysozyme-like"/>
    <property type="match status" value="1"/>
</dbReference>
<dbReference type="InterPro" id="IPR018392">
    <property type="entry name" value="LysM"/>
</dbReference>
<dbReference type="CDD" id="cd00118">
    <property type="entry name" value="LysM"/>
    <property type="match status" value="1"/>
</dbReference>
<dbReference type="PANTHER" id="PTHR21666:SF270">
    <property type="entry name" value="MUREIN HYDROLASE ACTIVATOR ENVC"/>
    <property type="match status" value="1"/>
</dbReference>
<dbReference type="SMART" id="SM00257">
    <property type="entry name" value="LysM"/>
    <property type="match status" value="1"/>
</dbReference>
<dbReference type="PANTHER" id="PTHR21666">
    <property type="entry name" value="PEPTIDASE-RELATED"/>
    <property type="match status" value="1"/>
</dbReference>
<evidence type="ECO:0000313" key="5">
    <source>
        <dbReference type="EMBL" id="GHJ33412.1"/>
    </source>
</evidence>
<dbReference type="RefSeq" id="WP_236259436.1">
    <property type="nucleotide sequence ID" value="NZ_BNEK01000005.1"/>
</dbReference>
<feature type="domain" description="LysM" evidence="4">
    <location>
        <begin position="180"/>
        <end position="229"/>
    </location>
</feature>
<comment type="caution">
    <text evidence="5">The sequence shown here is derived from an EMBL/GenBank/DDBJ whole genome shotgun (WGS) entry which is preliminary data.</text>
</comment>
<gene>
    <name evidence="5" type="ORF">TPA0910_78450</name>
</gene>
<evidence type="ECO:0000259" key="4">
    <source>
        <dbReference type="PROSITE" id="PS51782"/>
    </source>
</evidence>
<reference evidence="5" key="1">
    <citation type="submission" date="2024-05" db="EMBL/GenBank/DDBJ databases">
        <title>Whole genome shotgun sequence of Streptomyces hygroscopicus NBRC 113678.</title>
        <authorList>
            <person name="Komaki H."/>
            <person name="Tamura T."/>
        </authorList>
    </citation>
    <scope>NUCLEOTIDE SEQUENCE</scope>
    <source>
        <strain evidence="5">N11-34</strain>
    </source>
</reference>
<organism evidence="5 6">
    <name type="scientific">Streptomyces hygroscopicus</name>
    <dbReference type="NCBI Taxonomy" id="1912"/>
    <lineage>
        <taxon>Bacteria</taxon>
        <taxon>Bacillati</taxon>
        <taxon>Actinomycetota</taxon>
        <taxon>Actinomycetes</taxon>
        <taxon>Kitasatosporales</taxon>
        <taxon>Streptomycetaceae</taxon>
        <taxon>Streptomyces</taxon>
        <taxon>Streptomyces violaceusniger group</taxon>
    </lineage>
</organism>
<accession>A0ABQ3UCT0</accession>